<dbReference type="GeneID" id="300579823"/>
<reference evidence="2 3" key="1">
    <citation type="submission" date="2018-01" db="EMBL/GenBank/DDBJ databases">
        <title>Genome characterization of the sugarcane-associated fungus Trichoderma ghanense CCMA-1212 and their application in lignocelulose bioconversion.</title>
        <authorList>
            <person name="Steindorff A.S."/>
            <person name="Mendes T.D."/>
            <person name="Vilela E.S.D."/>
            <person name="Rodrigues D.S."/>
            <person name="Formighieri E.F."/>
            <person name="Melo I.S."/>
            <person name="Favaro L.C.L."/>
        </authorList>
    </citation>
    <scope>NUCLEOTIDE SEQUENCE [LARGE SCALE GENOMIC DNA]</scope>
    <source>
        <strain evidence="2 3">CCMA-1212</strain>
    </source>
</reference>
<name>A0ABY2GVJ4_9HYPO</name>
<comment type="caution">
    <text evidence="2">The sequence shown here is derived from an EMBL/GenBank/DDBJ whole genome shotgun (WGS) entry which is preliminary data.</text>
</comment>
<protein>
    <submittedName>
        <fullName evidence="2">Uncharacterized protein</fullName>
    </submittedName>
</protein>
<sequence>MARSEIGDARQPPMEPPYQERAKGTSHFTSSWRPAHCDAVTKLRPEGEGMWCPEERRRSHGSTAFEGPL</sequence>
<dbReference type="Proteomes" id="UP001642720">
    <property type="component" value="Unassembled WGS sequence"/>
</dbReference>
<evidence type="ECO:0000313" key="2">
    <source>
        <dbReference type="EMBL" id="TFA99957.1"/>
    </source>
</evidence>
<feature type="region of interest" description="Disordered" evidence="1">
    <location>
        <begin position="1"/>
        <end position="31"/>
    </location>
</feature>
<proteinExistence type="predicted"/>
<organism evidence="2 3">
    <name type="scientific">Trichoderma ghanense</name>
    <dbReference type="NCBI Taxonomy" id="65468"/>
    <lineage>
        <taxon>Eukaryota</taxon>
        <taxon>Fungi</taxon>
        <taxon>Dikarya</taxon>
        <taxon>Ascomycota</taxon>
        <taxon>Pezizomycotina</taxon>
        <taxon>Sordariomycetes</taxon>
        <taxon>Hypocreomycetidae</taxon>
        <taxon>Hypocreales</taxon>
        <taxon>Hypocreaceae</taxon>
        <taxon>Trichoderma</taxon>
    </lineage>
</organism>
<evidence type="ECO:0000313" key="3">
    <source>
        <dbReference type="Proteomes" id="UP001642720"/>
    </source>
</evidence>
<accession>A0ABY2GVJ4</accession>
<keyword evidence="3" id="KW-1185">Reference proteome</keyword>
<evidence type="ECO:0000256" key="1">
    <source>
        <dbReference type="SAM" id="MobiDB-lite"/>
    </source>
</evidence>
<dbReference type="EMBL" id="PPTA01000012">
    <property type="protein sequence ID" value="TFA99957.1"/>
    <property type="molecule type" value="Genomic_DNA"/>
</dbReference>
<dbReference type="RefSeq" id="XP_073556159.1">
    <property type="nucleotide sequence ID" value="XM_073705373.1"/>
</dbReference>
<gene>
    <name evidence="2" type="ORF">CCMA1212_008232</name>
</gene>